<dbReference type="InterPro" id="IPR036890">
    <property type="entry name" value="HATPase_C_sf"/>
</dbReference>
<dbReference type="CDD" id="cd16917">
    <property type="entry name" value="HATPase_UhpB-NarQ-NarX-like"/>
    <property type="match status" value="1"/>
</dbReference>
<dbReference type="GO" id="GO:0016301">
    <property type="term" value="F:kinase activity"/>
    <property type="evidence" value="ECO:0007669"/>
    <property type="project" value="UniProtKB-KW"/>
</dbReference>
<comment type="catalytic activity">
    <reaction evidence="1">
        <text>ATP + protein L-histidine = ADP + protein N-phospho-L-histidine.</text>
        <dbReference type="EC" id="2.7.13.3"/>
    </reaction>
</comment>
<comment type="caution">
    <text evidence="11">The sequence shown here is derived from an EMBL/GenBank/DDBJ whole genome shotgun (WGS) entry which is preliminary data.</text>
</comment>
<evidence type="ECO:0000256" key="6">
    <source>
        <dbReference type="ARBA" id="ARBA00022777"/>
    </source>
</evidence>
<feature type="transmembrane region" description="Helical" evidence="9">
    <location>
        <begin position="154"/>
        <end position="175"/>
    </location>
</feature>
<dbReference type="SUPFAM" id="SSF55874">
    <property type="entry name" value="ATPase domain of HSP90 chaperone/DNA topoisomerase II/histidine kinase"/>
    <property type="match status" value="1"/>
</dbReference>
<dbReference type="PANTHER" id="PTHR24421:SF10">
    <property type="entry name" value="NITRATE_NITRITE SENSOR PROTEIN NARQ"/>
    <property type="match status" value="1"/>
</dbReference>
<dbReference type="EC" id="2.7.13.3" evidence="2"/>
<evidence type="ECO:0000256" key="2">
    <source>
        <dbReference type="ARBA" id="ARBA00012438"/>
    </source>
</evidence>
<evidence type="ECO:0000256" key="4">
    <source>
        <dbReference type="ARBA" id="ARBA00022679"/>
    </source>
</evidence>
<dbReference type="Gene3D" id="1.20.5.1930">
    <property type="match status" value="1"/>
</dbReference>
<protein>
    <recommendedName>
        <fullName evidence="2">histidine kinase</fullName>
        <ecNumber evidence="2">2.7.13.3</ecNumber>
    </recommendedName>
</protein>
<evidence type="ECO:0000259" key="10">
    <source>
        <dbReference type="Pfam" id="PF07730"/>
    </source>
</evidence>
<keyword evidence="4" id="KW-0808">Transferase</keyword>
<evidence type="ECO:0000256" key="8">
    <source>
        <dbReference type="ARBA" id="ARBA00023012"/>
    </source>
</evidence>
<dbReference type="Gene3D" id="3.30.565.10">
    <property type="entry name" value="Histidine kinase-like ATPase, C-terminal domain"/>
    <property type="match status" value="1"/>
</dbReference>
<organism evidence="11 12">
    <name type="scientific">Nonomuraea roseola</name>
    <dbReference type="NCBI Taxonomy" id="46179"/>
    <lineage>
        <taxon>Bacteria</taxon>
        <taxon>Bacillati</taxon>
        <taxon>Actinomycetota</taxon>
        <taxon>Actinomycetes</taxon>
        <taxon>Streptosporangiales</taxon>
        <taxon>Streptosporangiaceae</taxon>
        <taxon>Nonomuraea</taxon>
    </lineage>
</organism>
<keyword evidence="6 11" id="KW-0418">Kinase</keyword>
<dbReference type="Proteomes" id="UP001589646">
    <property type="component" value="Unassembled WGS sequence"/>
</dbReference>
<dbReference type="EMBL" id="JBHMCE010000023">
    <property type="protein sequence ID" value="MFB9534114.1"/>
    <property type="molecule type" value="Genomic_DNA"/>
</dbReference>
<feature type="transmembrane region" description="Helical" evidence="9">
    <location>
        <begin position="71"/>
        <end position="92"/>
    </location>
</feature>
<dbReference type="InterPro" id="IPR050482">
    <property type="entry name" value="Sensor_HK_TwoCompSys"/>
</dbReference>
<feature type="transmembrane region" description="Helical" evidence="9">
    <location>
        <begin position="122"/>
        <end position="142"/>
    </location>
</feature>
<sequence length="407" mass="43738">MHLALSKTIDFRPLRDIPPLDIVIGLTLAVLVTFDSLANRYLDNPFLDLVLVSGALLATAPQAFRRWRPWLSIILTVFGAVILTAFGTLLMLVRGFGYVSPMVFCSGALTLYSLLRLVDRQVAWIIVGVFGLAIAMMQPTLLSVADLSGAIFESALVMVAGLAGVVGLGLIADLVRSRTELREARKDGSEHAIAAQREQAAMAERARIAREMHDVVAHSIAMVAVQAEAAPYTVPNLSDARAEFAEIATTARHTLTEMRRLLGVLRTDITSVPETEPQPGLAQLGALIDQDGGEVHLDVVGEERELPRAVDISAYRIVQECLANARTHAPGSHVSIELVYRPNLLAIRVVNDAAREASRMEVPEPPGSAGGHGVIGMRERALSLGGWFSAQPTEAGGFLVQAGLPLE</sequence>
<feature type="domain" description="Signal transduction histidine kinase subgroup 3 dimerisation and phosphoacceptor" evidence="10">
    <location>
        <begin position="204"/>
        <end position="268"/>
    </location>
</feature>
<dbReference type="Pfam" id="PF07730">
    <property type="entry name" value="HisKA_3"/>
    <property type="match status" value="1"/>
</dbReference>
<keyword evidence="12" id="KW-1185">Reference proteome</keyword>
<keyword evidence="9" id="KW-0812">Transmembrane</keyword>
<evidence type="ECO:0000256" key="5">
    <source>
        <dbReference type="ARBA" id="ARBA00022741"/>
    </source>
</evidence>
<keyword evidence="9" id="KW-0472">Membrane</keyword>
<proteinExistence type="predicted"/>
<evidence type="ECO:0000256" key="7">
    <source>
        <dbReference type="ARBA" id="ARBA00022840"/>
    </source>
</evidence>
<keyword evidence="3" id="KW-0597">Phosphoprotein</keyword>
<keyword evidence="5" id="KW-0547">Nucleotide-binding</keyword>
<dbReference type="InterPro" id="IPR011712">
    <property type="entry name" value="Sig_transdc_His_kin_sub3_dim/P"/>
</dbReference>
<dbReference type="PANTHER" id="PTHR24421">
    <property type="entry name" value="NITRATE/NITRITE SENSOR PROTEIN NARX-RELATED"/>
    <property type="match status" value="1"/>
</dbReference>
<keyword evidence="9" id="KW-1133">Transmembrane helix</keyword>
<keyword evidence="7" id="KW-0067">ATP-binding</keyword>
<evidence type="ECO:0000313" key="12">
    <source>
        <dbReference type="Proteomes" id="UP001589646"/>
    </source>
</evidence>
<evidence type="ECO:0000256" key="1">
    <source>
        <dbReference type="ARBA" id="ARBA00000085"/>
    </source>
</evidence>
<accession>A0ABV5QFI6</accession>
<dbReference type="RefSeq" id="WP_346117981.1">
    <property type="nucleotide sequence ID" value="NZ_BAAAXC010000005.1"/>
</dbReference>
<feature type="transmembrane region" description="Helical" evidence="9">
    <location>
        <begin position="98"/>
        <end position="115"/>
    </location>
</feature>
<reference evidence="11 12" key="1">
    <citation type="submission" date="2024-09" db="EMBL/GenBank/DDBJ databases">
        <authorList>
            <person name="Sun Q."/>
            <person name="Mori K."/>
        </authorList>
    </citation>
    <scope>NUCLEOTIDE SEQUENCE [LARGE SCALE GENOMIC DNA]</scope>
    <source>
        <strain evidence="11 12">JCM 3323</strain>
    </source>
</reference>
<evidence type="ECO:0000313" key="11">
    <source>
        <dbReference type="EMBL" id="MFB9534114.1"/>
    </source>
</evidence>
<name>A0ABV5QFI6_9ACTN</name>
<evidence type="ECO:0000256" key="9">
    <source>
        <dbReference type="SAM" id="Phobius"/>
    </source>
</evidence>
<evidence type="ECO:0000256" key="3">
    <source>
        <dbReference type="ARBA" id="ARBA00022553"/>
    </source>
</evidence>
<gene>
    <name evidence="11" type="ORF">ACFFRN_46610</name>
</gene>
<keyword evidence="8" id="KW-0902">Two-component regulatory system</keyword>